<gene>
    <name evidence="2" type="ORF">SEVIR_7G031100v2</name>
</gene>
<feature type="domain" description="RNase H type-1" evidence="1">
    <location>
        <begin position="93"/>
        <end position="154"/>
    </location>
</feature>
<dbReference type="PANTHER" id="PTHR47074">
    <property type="entry name" value="BNAC02G40300D PROTEIN"/>
    <property type="match status" value="1"/>
</dbReference>
<dbReference type="AlphaFoldDB" id="A0A4U6TNT0"/>
<keyword evidence="3" id="KW-1185">Reference proteome</keyword>
<protein>
    <recommendedName>
        <fullName evidence="1">RNase H type-1 domain-containing protein</fullName>
    </recommendedName>
</protein>
<dbReference type="GO" id="GO:0003676">
    <property type="term" value="F:nucleic acid binding"/>
    <property type="evidence" value="ECO:0007669"/>
    <property type="project" value="InterPro"/>
</dbReference>
<dbReference type="EMBL" id="CM016558">
    <property type="protein sequence ID" value="TKW02915.1"/>
    <property type="molecule type" value="Genomic_DNA"/>
</dbReference>
<dbReference type="GO" id="GO:0004523">
    <property type="term" value="F:RNA-DNA hybrid ribonuclease activity"/>
    <property type="evidence" value="ECO:0007669"/>
    <property type="project" value="InterPro"/>
</dbReference>
<sequence>MSETQETKPRGWLVAIISSLKHEDLTRMVVTLWAIWKVIHESSFQSPLSTYCFVNNFIADLKMIKTVHAESVRRTQGVPPWWIPPPPGLVKINVDATTSKNSSMAVTTAMVRDVAGNFLGASALVIHGLSDAKIVEAIVCREGLALASDLMVQHFRLG</sequence>
<dbReference type="Gramene" id="TKW02915">
    <property type="protein sequence ID" value="TKW02915"/>
    <property type="gene ID" value="SEVIR_7G031100v2"/>
</dbReference>
<dbReference type="InterPro" id="IPR052929">
    <property type="entry name" value="RNase_H-like_EbsB-rel"/>
</dbReference>
<proteinExistence type="predicted"/>
<evidence type="ECO:0000313" key="3">
    <source>
        <dbReference type="Proteomes" id="UP000298652"/>
    </source>
</evidence>
<reference evidence="2" key="1">
    <citation type="submission" date="2019-03" db="EMBL/GenBank/DDBJ databases">
        <title>WGS assembly of Setaria viridis.</title>
        <authorList>
            <person name="Huang P."/>
            <person name="Jenkins J."/>
            <person name="Grimwood J."/>
            <person name="Barry K."/>
            <person name="Healey A."/>
            <person name="Mamidi S."/>
            <person name="Sreedasyam A."/>
            <person name="Shu S."/>
            <person name="Feldman M."/>
            <person name="Wu J."/>
            <person name="Yu Y."/>
            <person name="Chen C."/>
            <person name="Johnson J."/>
            <person name="Rokhsar D."/>
            <person name="Baxter I."/>
            <person name="Schmutz J."/>
            <person name="Brutnell T."/>
            <person name="Kellogg E."/>
        </authorList>
    </citation>
    <scope>NUCLEOTIDE SEQUENCE [LARGE SCALE GENOMIC DNA]</scope>
</reference>
<dbReference type="InterPro" id="IPR002156">
    <property type="entry name" value="RNaseH_domain"/>
</dbReference>
<dbReference type="PANTHER" id="PTHR47074:SF73">
    <property type="entry name" value="OS04G0448401 PROTEIN"/>
    <property type="match status" value="1"/>
</dbReference>
<organism evidence="2 3">
    <name type="scientific">Setaria viridis</name>
    <name type="common">Green bristlegrass</name>
    <name type="synonym">Setaria italica subsp. viridis</name>
    <dbReference type="NCBI Taxonomy" id="4556"/>
    <lineage>
        <taxon>Eukaryota</taxon>
        <taxon>Viridiplantae</taxon>
        <taxon>Streptophyta</taxon>
        <taxon>Embryophyta</taxon>
        <taxon>Tracheophyta</taxon>
        <taxon>Spermatophyta</taxon>
        <taxon>Magnoliopsida</taxon>
        <taxon>Liliopsida</taxon>
        <taxon>Poales</taxon>
        <taxon>Poaceae</taxon>
        <taxon>PACMAD clade</taxon>
        <taxon>Panicoideae</taxon>
        <taxon>Panicodae</taxon>
        <taxon>Paniceae</taxon>
        <taxon>Cenchrinae</taxon>
        <taxon>Setaria</taxon>
    </lineage>
</organism>
<dbReference type="OMA" id="FRSACFE"/>
<accession>A0A4U6TNT0</accession>
<dbReference type="Proteomes" id="UP000298652">
    <property type="component" value="Chromosome 7"/>
</dbReference>
<dbReference type="Pfam" id="PF13456">
    <property type="entry name" value="RVT_3"/>
    <property type="match status" value="1"/>
</dbReference>
<evidence type="ECO:0000313" key="2">
    <source>
        <dbReference type="EMBL" id="TKW02915.1"/>
    </source>
</evidence>
<name>A0A4U6TNT0_SETVI</name>
<evidence type="ECO:0000259" key="1">
    <source>
        <dbReference type="Pfam" id="PF13456"/>
    </source>
</evidence>